<evidence type="ECO:0000256" key="1">
    <source>
        <dbReference type="ARBA" id="ARBA00000830"/>
    </source>
</evidence>
<dbReference type="PANTHER" id="PTHR43434">
    <property type="entry name" value="PHOSPHOGLYCOLATE PHOSPHATASE"/>
    <property type="match status" value="1"/>
</dbReference>
<gene>
    <name evidence="5" type="ORF">SAMN05660197_0432</name>
</gene>
<dbReference type="GO" id="GO:0005829">
    <property type="term" value="C:cytosol"/>
    <property type="evidence" value="ECO:0007669"/>
    <property type="project" value="TreeGrafter"/>
</dbReference>
<dbReference type="PANTHER" id="PTHR43434:SF1">
    <property type="entry name" value="PHOSPHOGLYCOLATE PHOSPHATASE"/>
    <property type="match status" value="1"/>
</dbReference>
<dbReference type="InterPro" id="IPR023198">
    <property type="entry name" value="PGP-like_dom2"/>
</dbReference>
<dbReference type="OrthoDB" id="9792518at2"/>
<dbReference type="InterPro" id="IPR006439">
    <property type="entry name" value="HAD-SF_hydro_IA"/>
</dbReference>
<dbReference type="AlphaFoldDB" id="A0A1W1WQS8"/>
<evidence type="ECO:0000256" key="4">
    <source>
        <dbReference type="ARBA" id="ARBA00013078"/>
    </source>
</evidence>
<dbReference type="EC" id="3.1.3.18" evidence="4"/>
<dbReference type="InterPro" id="IPR036412">
    <property type="entry name" value="HAD-like_sf"/>
</dbReference>
<dbReference type="SFLD" id="SFLDS00003">
    <property type="entry name" value="Haloacid_Dehalogenase"/>
    <property type="match status" value="1"/>
</dbReference>
<comment type="catalytic activity">
    <reaction evidence="1">
        <text>2-phosphoglycolate + H2O = glycolate + phosphate</text>
        <dbReference type="Rhea" id="RHEA:14369"/>
        <dbReference type="ChEBI" id="CHEBI:15377"/>
        <dbReference type="ChEBI" id="CHEBI:29805"/>
        <dbReference type="ChEBI" id="CHEBI:43474"/>
        <dbReference type="ChEBI" id="CHEBI:58033"/>
        <dbReference type="EC" id="3.1.3.18"/>
    </reaction>
</comment>
<organism evidence="5 6">
    <name type="scientific">Nitratiruptor tergarcus DSM 16512</name>
    <dbReference type="NCBI Taxonomy" id="1069081"/>
    <lineage>
        <taxon>Bacteria</taxon>
        <taxon>Pseudomonadati</taxon>
        <taxon>Campylobacterota</taxon>
        <taxon>Epsilonproteobacteria</taxon>
        <taxon>Nautiliales</taxon>
        <taxon>Nitratiruptoraceae</taxon>
        <taxon>Nitratiruptor</taxon>
    </lineage>
</organism>
<dbReference type="Gene3D" id="3.40.50.1000">
    <property type="entry name" value="HAD superfamily/HAD-like"/>
    <property type="match status" value="1"/>
</dbReference>
<dbReference type="InterPro" id="IPR041492">
    <property type="entry name" value="HAD_2"/>
</dbReference>
<evidence type="ECO:0000256" key="2">
    <source>
        <dbReference type="ARBA" id="ARBA00004818"/>
    </source>
</evidence>
<sequence length="207" mass="23791">MINYLIFDMDGTLIDSSAIISNSINYVRSKLGLPPMDKKVILEAVNDTSIHRPKFFYGVEEYEPKHVEWFREYYANNHHKETLLYTGVKELLEEIKPYFCLSLATNAYRVSAELILKNLGIYDYFEIIVCGDEVAHPKPAPDMIFKIIDFFECDKNEIMLIGDGKTDEEAAQAASIGFLKVNWGWSEYEDAIKSVEELKEILLSLKA</sequence>
<dbReference type="RefSeq" id="WP_084274940.1">
    <property type="nucleotide sequence ID" value="NZ_AP026671.1"/>
</dbReference>
<dbReference type="NCBIfam" id="TIGR01549">
    <property type="entry name" value="HAD-SF-IA-v1"/>
    <property type="match status" value="1"/>
</dbReference>
<dbReference type="GO" id="GO:0008967">
    <property type="term" value="F:phosphoglycolate phosphatase activity"/>
    <property type="evidence" value="ECO:0007669"/>
    <property type="project" value="UniProtKB-EC"/>
</dbReference>
<dbReference type="Pfam" id="PF13419">
    <property type="entry name" value="HAD_2"/>
    <property type="match status" value="1"/>
</dbReference>
<name>A0A1W1WQS8_9BACT</name>
<reference evidence="6" key="1">
    <citation type="submission" date="2017-04" db="EMBL/GenBank/DDBJ databases">
        <authorList>
            <person name="Varghese N."/>
            <person name="Submissions S."/>
        </authorList>
    </citation>
    <scope>NUCLEOTIDE SEQUENCE [LARGE SCALE GENOMIC DNA]</scope>
    <source>
        <strain evidence="6">DSM 16512</strain>
    </source>
</reference>
<dbReference type="InterPro" id="IPR050155">
    <property type="entry name" value="HAD-like_hydrolase_sf"/>
</dbReference>
<keyword evidence="6" id="KW-1185">Reference proteome</keyword>
<accession>A0A1W1WQS8</accession>
<comment type="similarity">
    <text evidence="3">Belongs to the HAD-like hydrolase superfamily. CbbY/CbbZ/Gph/YieH family.</text>
</comment>
<comment type="pathway">
    <text evidence="2">Organic acid metabolism; glycolate biosynthesis; glycolate from 2-phosphoglycolate: step 1/1.</text>
</comment>
<dbReference type="InterPro" id="IPR023214">
    <property type="entry name" value="HAD_sf"/>
</dbReference>
<dbReference type="Proteomes" id="UP000192602">
    <property type="component" value="Unassembled WGS sequence"/>
</dbReference>
<evidence type="ECO:0000256" key="3">
    <source>
        <dbReference type="ARBA" id="ARBA00006171"/>
    </source>
</evidence>
<proteinExistence type="inferred from homology"/>
<dbReference type="GO" id="GO:0006281">
    <property type="term" value="P:DNA repair"/>
    <property type="evidence" value="ECO:0007669"/>
    <property type="project" value="TreeGrafter"/>
</dbReference>
<dbReference type="SFLD" id="SFLDG01129">
    <property type="entry name" value="C1.5:_HAD__Beta-PGM__Phosphata"/>
    <property type="match status" value="1"/>
</dbReference>
<protein>
    <recommendedName>
        <fullName evidence="4">phosphoglycolate phosphatase</fullName>
        <ecNumber evidence="4">3.1.3.18</ecNumber>
    </recommendedName>
</protein>
<evidence type="ECO:0000313" key="5">
    <source>
        <dbReference type="EMBL" id="SMC08668.1"/>
    </source>
</evidence>
<evidence type="ECO:0000313" key="6">
    <source>
        <dbReference type="Proteomes" id="UP000192602"/>
    </source>
</evidence>
<dbReference type="STRING" id="1069081.SAMN05660197_0432"/>
<dbReference type="Gene3D" id="1.10.150.240">
    <property type="entry name" value="Putative phosphatase, domain 2"/>
    <property type="match status" value="1"/>
</dbReference>
<dbReference type="SUPFAM" id="SSF56784">
    <property type="entry name" value="HAD-like"/>
    <property type="match status" value="1"/>
</dbReference>
<dbReference type="EMBL" id="FWWZ01000001">
    <property type="protein sequence ID" value="SMC08668.1"/>
    <property type="molecule type" value="Genomic_DNA"/>
</dbReference>